<keyword evidence="6 11" id="KW-0999">Mitochondrion inner membrane</keyword>
<comment type="function">
    <text evidence="1 11">Accessory subunit of the mitochondrial membrane respiratory chain NADH dehydrogenase (Complex I), that is believed not to be involved in catalysis. Complex I functions in the transfer of electrons from NADH to the respiratory chain. The immediate electron acceptor for the enzyme is believed to be ubiquinone.</text>
</comment>
<comment type="subcellular location">
    <subcellularLocation>
        <location evidence="11">Mitochondrion inner membrane</location>
        <topology evidence="11">Peripheral membrane protein</topology>
        <orientation evidence="11">Matrix side</orientation>
    </subcellularLocation>
</comment>
<dbReference type="GO" id="GO:0005743">
    <property type="term" value="C:mitochondrial inner membrane"/>
    <property type="evidence" value="ECO:0007669"/>
    <property type="project" value="UniProtKB-SubCell"/>
</dbReference>
<evidence type="ECO:0000256" key="9">
    <source>
        <dbReference type="ARBA" id="ARBA00023128"/>
    </source>
</evidence>
<dbReference type="InterPro" id="IPR038532">
    <property type="entry name" value="NDUFS4-like_sf"/>
</dbReference>
<keyword evidence="13" id="KW-1185">Reference proteome</keyword>
<dbReference type="Gene3D" id="3.30.160.190">
    <property type="entry name" value="atu1810 like domain"/>
    <property type="match status" value="1"/>
</dbReference>
<dbReference type="InterPro" id="IPR006885">
    <property type="entry name" value="NADH_UbQ_FeS_4_mit-like"/>
</dbReference>
<name>A0A9P0DJZ4_PHACE</name>
<evidence type="ECO:0000256" key="2">
    <source>
        <dbReference type="ARBA" id="ARBA00005882"/>
    </source>
</evidence>
<reference evidence="12" key="1">
    <citation type="submission" date="2022-01" db="EMBL/GenBank/DDBJ databases">
        <authorList>
            <person name="King R."/>
        </authorList>
    </citation>
    <scope>NUCLEOTIDE SEQUENCE</scope>
</reference>
<reference evidence="12" key="2">
    <citation type="submission" date="2022-10" db="EMBL/GenBank/DDBJ databases">
        <authorList>
            <consortium name="ENA_rothamsted_submissions"/>
            <consortium name="culmorum"/>
            <person name="King R."/>
        </authorList>
    </citation>
    <scope>NUCLEOTIDE SEQUENCE</scope>
</reference>
<evidence type="ECO:0000256" key="8">
    <source>
        <dbReference type="ARBA" id="ARBA00022982"/>
    </source>
</evidence>
<keyword evidence="10 11" id="KW-0472">Membrane</keyword>
<evidence type="ECO:0000256" key="1">
    <source>
        <dbReference type="ARBA" id="ARBA00003195"/>
    </source>
</evidence>
<keyword evidence="7 11" id="KW-0809">Transit peptide</keyword>
<dbReference type="Pfam" id="PF04800">
    <property type="entry name" value="NDUS4"/>
    <property type="match status" value="1"/>
</dbReference>
<evidence type="ECO:0000256" key="6">
    <source>
        <dbReference type="ARBA" id="ARBA00022792"/>
    </source>
</evidence>
<proteinExistence type="inferred from homology"/>
<evidence type="ECO:0000256" key="4">
    <source>
        <dbReference type="ARBA" id="ARBA00022448"/>
    </source>
</evidence>
<protein>
    <recommendedName>
        <fullName evidence="3 11">NADH dehydrogenase [ubiquinone] iron-sulfur protein 4, mitochondrial</fullName>
    </recommendedName>
</protein>
<comment type="similarity">
    <text evidence="2 11">Belongs to the complex I NDUFS4 subunit family.</text>
</comment>
<dbReference type="EMBL" id="OU896709">
    <property type="protein sequence ID" value="CAH1160224.1"/>
    <property type="molecule type" value="Genomic_DNA"/>
</dbReference>
<evidence type="ECO:0000256" key="7">
    <source>
        <dbReference type="ARBA" id="ARBA00022946"/>
    </source>
</evidence>
<dbReference type="PANTHER" id="PTHR12219:SF8">
    <property type="entry name" value="NADH DEHYDROGENASE [UBIQUINONE] IRON-SULFUR PROTEIN 4, MITOCHONDRIAL"/>
    <property type="match status" value="1"/>
</dbReference>
<sequence>MSSNKIIILLQPFLSHNLRKRLCSKNCSDKNETAKIDKQVKKESVPKAIDEAPEIPKSITIPISGDTDMSLLKEIPKDILRDRTAKISKPSRNVMQSGTNNLHHWQLTFDTKERWENPNIGWCSSGDPMSNVKLQFTSKQEAIAYCEKNKFRWILSEGITDKRPRRRSYRDNFVNKRCRVSTK</sequence>
<evidence type="ECO:0000256" key="5">
    <source>
        <dbReference type="ARBA" id="ARBA00022660"/>
    </source>
</evidence>
<dbReference type="FunFam" id="3.30.160.190:FF:000001">
    <property type="entry name" value="NADH-ubiquinone oxidoreductase 21 kDa subunit mitochondrial"/>
    <property type="match status" value="1"/>
</dbReference>
<evidence type="ECO:0000256" key="11">
    <source>
        <dbReference type="RuleBase" id="RU367010"/>
    </source>
</evidence>
<evidence type="ECO:0000313" key="12">
    <source>
        <dbReference type="EMBL" id="CAH1160224.1"/>
    </source>
</evidence>
<keyword evidence="8 11" id="KW-0249">Electron transport</keyword>
<dbReference type="GO" id="GO:0022900">
    <property type="term" value="P:electron transport chain"/>
    <property type="evidence" value="ECO:0007669"/>
    <property type="project" value="InterPro"/>
</dbReference>
<evidence type="ECO:0000256" key="10">
    <source>
        <dbReference type="ARBA" id="ARBA00023136"/>
    </source>
</evidence>
<keyword evidence="9 11" id="KW-0496">Mitochondrion</keyword>
<evidence type="ECO:0000313" key="13">
    <source>
        <dbReference type="Proteomes" id="UP001153737"/>
    </source>
</evidence>
<dbReference type="AlphaFoldDB" id="A0A9P0DJZ4"/>
<dbReference type="Proteomes" id="UP001153737">
    <property type="component" value="Chromosome 3"/>
</dbReference>
<gene>
    <name evidence="12" type="ORF">PHAECO_LOCUS7675</name>
</gene>
<keyword evidence="5 11" id="KW-0679">Respiratory chain</keyword>
<keyword evidence="4 11" id="KW-0813">Transport</keyword>
<evidence type="ECO:0000256" key="3">
    <source>
        <dbReference type="ARBA" id="ARBA00015796"/>
    </source>
</evidence>
<dbReference type="PANTHER" id="PTHR12219">
    <property type="entry name" value="NADH-UBIQUINONE OXIDOREDUCTASE"/>
    <property type="match status" value="1"/>
</dbReference>
<accession>A0A9P0DJZ4</accession>
<dbReference type="OrthoDB" id="3089at2759"/>
<organism evidence="12 13">
    <name type="scientific">Phaedon cochleariae</name>
    <name type="common">Mustard beetle</name>
    <dbReference type="NCBI Taxonomy" id="80249"/>
    <lineage>
        <taxon>Eukaryota</taxon>
        <taxon>Metazoa</taxon>
        <taxon>Ecdysozoa</taxon>
        <taxon>Arthropoda</taxon>
        <taxon>Hexapoda</taxon>
        <taxon>Insecta</taxon>
        <taxon>Pterygota</taxon>
        <taxon>Neoptera</taxon>
        <taxon>Endopterygota</taxon>
        <taxon>Coleoptera</taxon>
        <taxon>Polyphaga</taxon>
        <taxon>Cucujiformia</taxon>
        <taxon>Chrysomeloidea</taxon>
        <taxon>Chrysomelidae</taxon>
        <taxon>Chrysomelinae</taxon>
        <taxon>Chrysomelini</taxon>
        <taxon>Phaedon</taxon>
    </lineage>
</organism>